<proteinExistence type="predicted"/>
<evidence type="ECO:0000313" key="2">
    <source>
        <dbReference type="Proteomes" id="UP000001593"/>
    </source>
</evidence>
<evidence type="ECO:0000313" key="1">
    <source>
        <dbReference type="EMBL" id="EDO28568.1"/>
    </source>
</evidence>
<protein>
    <submittedName>
        <fullName evidence="1">Uncharacterized protein</fullName>
    </submittedName>
</protein>
<sequence length="54" mass="5894">AFIGGKKLYTIKKPAGNVLIQVFKVIGHALGNKISKTGPQNVTHWLDNALDKYS</sequence>
<dbReference type="Proteomes" id="UP000001593">
    <property type="component" value="Unassembled WGS sequence"/>
</dbReference>
<dbReference type="PhylomeDB" id="A7T639"/>
<gene>
    <name evidence="1" type="ORF">NEMVEDRAFT_v1g176670</name>
</gene>
<feature type="non-terminal residue" evidence="1">
    <location>
        <position position="1"/>
    </location>
</feature>
<dbReference type="AlphaFoldDB" id="A7T639"/>
<name>A7T639_NEMVE</name>
<organism evidence="1 2">
    <name type="scientific">Nematostella vectensis</name>
    <name type="common">Starlet sea anemone</name>
    <dbReference type="NCBI Taxonomy" id="45351"/>
    <lineage>
        <taxon>Eukaryota</taxon>
        <taxon>Metazoa</taxon>
        <taxon>Cnidaria</taxon>
        <taxon>Anthozoa</taxon>
        <taxon>Hexacorallia</taxon>
        <taxon>Actiniaria</taxon>
        <taxon>Edwardsiidae</taxon>
        <taxon>Nematostella</taxon>
    </lineage>
</organism>
<reference evidence="1 2" key="1">
    <citation type="journal article" date="2007" name="Science">
        <title>Sea anemone genome reveals ancestral eumetazoan gene repertoire and genomic organization.</title>
        <authorList>
            <person name="Putnam N.H."/>
            <person name="Srivastava M."/>
            <person name="Hellsten U."/>
            <person name="Dirks B."/>
            <person name="Chapman J."/>
            <person name="Salamov A."/>
            <person name="Terry A."/>
            <person name="Shapiro H."/>
            <person name="Lindquist E."/>
            <person name="Kapitonov V.V."/>
            <person name="Jurka J."/>
            <person name="Genikhovich G."/>
            <person name="Grigoriev I.V."/>
            <person name="Lucas S.M."/>
            <person name="Steele R.E."/>
            <person name="Finnerty J.R."/>
            <person name="Technau U."/>
            <person name="Martindale M.Q."/>
            <person name="Rokhsar D.S."/>
        </authorList>
    </citation>
    <scope>NUCLEOTIDE SEQUENCE [LARGE SCALE GENOMIC DNA]</scope>
    <source>
        <strain evidence="2">CH2 X CH6</strain>
    </source>
</reference>
<accession>A7T639</accession>
<dbReference type="EMBL" id="DS471407">
    <property type="protein sequence ID" value="EDO28568.1"/>
    <property type="molecule type" value="Genomic_DNA"/>
</dbReference>
<keyword evidence="2" id="KW-1185">Reference proteome</keyword>
<feature type="non-terminal residue" evidence="1">
    <location>
        <position position="54"/>
    </location>
</feature>
<dbReference type="HOGENOM" id="CLU_3056472_0_0_1"/>
<dbReference type="InParanoid" id="A7T639"/>